<dbReference type="Proteomes" id="UP000006821">
    <property type="component" value="Chromosome"/>
</dbReference>
<dbReference type="RefSeq" id="WP_010962119.1">
    <property type="nucleotide sequence ID" value="NC_002977.6"/>
</dbReference>
<dbReference type="KEGG" id="mca:MCA2925"/>
<gene>
    <name evidence="3" type="ordered locus">MCA2925</name>
</gene>
<accession>Q602Y3</accession>
<reference evidence="3 4" key="1">
    <citation type="journal article" date="2004" name="PLoS Biol.">
        <title>Genomic insights into methanotrophy: the complete genome sequence of Methylococcus capsulatus (Bath).</title>
        <authorList>
            <person name="Ward N.L."/>
            <person name="Larsen O."/>
            <person name="Sakwa J."/>
            <person name="Bruseth L."/>
            <person name="Khouri H.M."/>
            <person name="Durkin A.S."/>
            <person name="Dimitrov G."/>
            <person name="Jiang L."/>
            <person name="Scanlan D."/>
            <person name="Kang K.H."/>
            <person name="Lewis M.R."/>
            <person name="Nelson K.E."/>
            <person name="Methe B.A."/>
            <person name="Wu M."/>
            <person name="Heidelberg J.F."/>
            <person name="Paulsen I.T."/>
            <person name="Fouts D.E."/>
            <person name="Ravel J."/>
            <person name="Tettelin H."/>
            <person name="Ren Q."/>
            <person name="Read T.D."/>
            <person name="DeBoy R.T."/>
            <person name="Seshadri R."/>
            <person name="Salzberg S.L."/>
            <person name="Jensen H.B."/>
            <person name="Birkeland N.K."/>
            <person name="Nelson W.C."/>
            <person name="Dodson R.J."/>
            <person name="Grindhaug S.H."/>
            <person name="Holt I.E."/>
            <person name="Eidhammer I."/>
            <person name="Jonasen I."/>
            <person name="Vanaken S."/>
            <person name="Utterback T.R."/>
            <person name="Feldblyum T.V."/>
            <person name="Fraser C.M."/>
            <person name="Lillehaug J.R."/>
            <person name="Eisen J.A."/>
        </authorList>
    </citation>
    <scope>NUCLEOTIDE SEQUENCE [LARGE SCALE GENOMIC DNA]</scope>
    <source>
        <strain evidence="4">ATCC 33009 / NCIMB 11132 / Bath</strain>
    </source>
</reference>
<evidence type="ECO:0000256" key="2">
    <source>
        <dbReference type="SAM" id="MobiDB-lite"/>
    </source>
</evidence>
<feature type="compositionally biased region" description="Polar residues" evidence="2">
    <location>
        <begin position="206"/>
        <end position="220"/>
    </location>
</feature>
<organism evidence="3 4">
    <name type="scientific">Methylococcus capsulatus (strain ATCC 33009 / NCIMB 11132 / Bath)</name>
    <dbReference type="NCBI Taxonomy" id="243233"/>
    <lineage>
        <taxon>Bacteria</taxon>
        <taxon>Pseudomonadati</taxon>
        <taxon>Pseudomonadota</taxon>
        <taxon>Gammaproteobacteria</taxon>
        <taxon>Methylococcales</taxon>
        <taxon>Methylococcaceae</taxon>
        <taxon>Methylococcus</taxon>
    </lineage>
</organism>
<dbReference type="AlphaFoldDB" id="Q602Y3"/>
<dbReference type="GeneID" id="88225096"/>
<dbReference type="HOGENOM" id="CLU_058178_1_0_6"/>
<dbReference type="STRING" id="243233.MCA2925"/>
<name>Q602Y3_METCA</name>
<protein>
    <submittedName>
        <fullName evidence="3">Uncharacterized protein</fullName>
    </submittedName>
</protein>
<feature type="region of interest" description="Disordered" evidence="2">
    <location>
        <begin position="200"/>
        <end position="220"/>
    </location>
</feature>
<evidence type="ECO:0000313" key="4">
    <source>
        <dbReference type="Proteomes" id="UP000006821"/>
    </source>
</evidence>
<proteinExistence type="predicted"/>
<dbReference type="eggNOG" id="COG4388">
    <property type="taxonomic scope" value="Bacteria"/>
</dbReference>
<keyword evidence="1" id="KW-0175">Coiled coil</keyword>
<evidence type="ECO:0000313" key="3">
    <source>
        <dbReference type="EMBL" id="AAU90987.1"/>
    </source>
</evidence>
<dbReference type="EMBL" id="AE017282">
    <property type="protein sequence ID" value="AAU90987.1"/>
    <property type="molecule type" value="Genomic_DNA"/>
</dbReference>
<sequence length="361" mass="39311">MTNRIHCFKPGRHLPMGGSQPIEFSERDLRDAAACYDPALHRAPLVIGHPTRLDPAYGHVKALSYGPDGLEAEPEEVEPAFAELVNKQAFPNVSVGWYAPDHPRNPVPGKWYVREVSFLGAVPPAVRGLRRPTLNPAFAADEDGIIRFSGERDDSVNAGLWRRFREWLLVRFGTEDADQVVPSADLQYLEDAAREEIRDEAGDPATASQPVFSQSTPEDNTVDQAQAAALTAENERLKAELAAARQRESAAAEARRRDDAVQFAEELTRPDGNGRVRLAPKHKNLLVELLMLAGKGADEGGLPQFAGEDGSTRPLVDAVKAMFAEGGAVVRFGQFATADRADRAPLKNPLVADAERRAGNA</sequence>
<feature type="coiled-coil region" evidence="1">
    <location>
        <begin position="220"/>
        <end position="254"/>
    </location>
</feature>
<evidence type="ECO:0000256" key="1">
    <source>
        <dbReference type="SAM" id="Coils"/>
    </source>
</evidence>